<accession>A0A239SS77</accession>
<evidence type="ECO:0000256" key="2">
    <source>
        <dbReference type="ARBA" id="ARBA00007430"/>
    </source>
</evidence>
<feature type="transmembrane region" description="Helical" evidence="7">
    <location>
        <begin position="353"/>
        <end position="375"/>
    </location>
</feature>
<feature type="transmembrane region" description="Helical" evidence="7">
    <location>
        <begin position="283"/>
        <end position="304"/>
    </location>
</feature>
<feature type="transmembrane region" description="Helical" evidence="7">
    <location>
        <begin position="177"/>
        <end position="197"/>
    </location>
</feature>
<feature type="transmembrane region" description="Helical" evidence="7">
    <location>
        <begin position="146"/>
        <end position="171"/>
    </location>
</feature>
<evidence type="ECO:0000256" key="1">
    <source>
        <dbReference type="ARBA" id="ARBA00004651"/>
    </source>
</evidence>
<sequence>MDIKKSFRDGILFTAIGKYSNVIIQLVITTILSRLISPTEYGIVAVVNVFLVFFQILADSGIGPAIIQNKELTSRDINNIFSLTVFTGAILGIAFVILGQPISLLYDNVIYTKLCLLLGICVFFYTITIVPQSVLNKSLKFKQVSLLTLCANVLSGILAIIFAFSGFGVYTLVLSNIIKAFVIFVLLYSQVSLKFYFRLDKSSLLKIFDFAKFQFFSNFLNYFARNLDNLLIGSVFSSAALGYYDKSYQLSLYPNQILSQVITPAIHPIMSNFSDDRKKMSDVFFKISSVMIMVGIPISTFLIFNARDIILIMFGDNWIPSVDSFKILSASIWLQMANSFLSSFYQATNNAKTLFKVGVVTSTLNVVAILVGVFFGSIETVALALLVSFTFVLVITIYFLQKLINFSIFNYLKIILVNSICILPFVVFNVFFINLELKAFYNFAVEAILLVGTWGIMMLITGNYKQLLFLIKNKR</sequence>
<dbReference type="AlphaFoldDB" id="A0A239SS77"/>
<reference evidence="8 9" key="1">
    <citation type="submission" date="2017-06" db="EMBL/GenBank/DDBJ databases">
        <authorList>
            <consortium name="Pathogen Informatics"/>
        </authorList>
    </citation>
    <scope>NUCLEOTIDE SEQUENCE [LARGE SCALE GENOMIC DNA]</scope>
    <source>
        <strain evidence="8 9">NCTC13788</strain>
    </source>
</reference>
<evidence type="ECO:0000256" key="4">
    <source>
        <dbReference type="ARBA" id="ARBA00022692"/>
    </source>
</evidence>
<dbReference type="EMBL" id="LT906439">
    <property type="protein sequence ID" value="SNU88267.1"/>
    <property type="molecule type" value="Genomic_DNA"/>
</dbReference>
<evidence type="ECO:0000256" key="7">
    <source>
        <dbReference type="SAM" id="Phobius"/>
    </source>
</evidence>
<feature type="transmembrane region" description="Helical" evidence="7">
    <location>
        <begin position="381"/>
        <end position="400"/>
    </location>
</feature>
<dbReference type="KEGG" id="smen:SAMEA4412692_0976"/>
<keyword evidence="5 7" id="KW-1133">Transmembrane helix</keyword>
<dbReference type="GO" id="GO:0005886">
    <property type="term" value="C:plasma membrane"/>
    <property type="evidence" value="ECO:0007669"/>
    <property type="project" value="UniProtKB-SubCell"/>
</dbReference>
<evidence type="ECO:0000313" key="8">
    <source>
        <dbReference type="EMBL" id="SNU88267.1"/>
    </source>
</evidence>
<feature type="transmembrane region" description="Helical" evidence="7">
    <location>
        <begin position="439"/>
        <end position="460"/>
    </location>
</feature>
<feature type="transmembrane region" description="Helical" evidence="7">
    <location>
        <begin position="42"/>
        <end position="67"/>
    </location>
</feature>
<dbReference type="RefSeq" id="WP_018372879.1">
    <property type="nucleotide sequence ID" value="NZ_LT906439.1"/>
</dbReference>
<dbReference type="OrthoDB" id="9770347at2"/>
<evidence type="ECO:0000256" key="3">
    <source>
        <dbReference type="ARBA" id="ARBA00022475"/>
    </source>
</evidence>
<keyword evidence="4 7" id="KW-0812">Transmembrane</keyword>
<comment type="subcellular location">
    <subcellularLocation>
        <location evidence="1">Cell membrane</location>
        <topology evidence="1">Multi-pass membrane protein</topology>
    </subcellularLocation>
</comment>
<dbReference type="STRING" id="1123308.GCA_000380085_00316"/>
<proteinExistence type="inferred from homology"/>
<feature type="transmembrane region" description="Helical" evidence="7">
    <location>
        <begin position="79"/>
        <end position="98"/>
    </location>
</feature>
<evidence type="ECO:0000256" key="6">
    <source>
        <dbReference type="ARBA" id="ARBA00023136"/>
    </source>
</evidence>
<name>A0A239SS77_9STRE</name>
<dbReference type="PANTHER" id="PTHR30250">
    <property type="entry name" value="PST FAMILY PREDICTED COLANIC ACID TRANSPORTER"/>
    <property type="match status" value="1"/>
</dbReference>
<organism evidence="8 9">
    <name type="scientific">Streptococcus merionis</name>
    <dbReference type="NCBI Taxonomy" id="400065"/>
    <lineage>
        <taxon>Bacteria</taxon>
        <taxon>Bacillati</taxon>
        <taxon>Bacillota</taxon>
        <taxon>Bacilli</taxon>
        <taxon>Lactobacillales</taxon>
        <taxon>Streptococcaceae</taxon>
        <taxon>Streptococcus</taxon>
    </lineage>
</organism>
<protein>
    <submittedName>
        <fullName evidence="8">Polysaccharide flippase transporter</fullName>
    </submittedName>
</protein>
<evidence type="ECO:0000256" key="5">
    <source>
        <dbReference type="ARBA" id="ARBA00022989"/>
    </source>
</evidence>
<dbReference type="CDD" id="cd13127">
    <property type="entry name" value="MATE_tuaB_like"/>
    <property type="match status" value="1"/>
</dbReference>
<keyword evidence="6 7" id="KW-0472">Membrane</keyword>
<feature type="transmembrane region" description="Helical" evidence="7">
    <location>
        <begin position="412"/>
        <end position="433"/>
    </location>
</feature>
<dbReference type="Proteomes" id="UP000215185">
    <property type="component" value="Chromosome 1"/>
</dbReference>
<dbReference type="Pfam" id="PF13440">
    <property type="entry name" value="Polysacc_synt_3"/>
    <property type="match status" value="1"/>
</dbReference>
<dbReference type="InterPro" id="IPR050833">
    <property type="entry name" value="Poly_Biosynth_Transport"/>
</dbReference>
<comment type="similarity">
    <text evidence="2">Belongs to the polysaccharide synthase family.</text>
</comment>
<keyword evidence="3" id="KW-1003">Cell membrane</keyword>
<feature type="transmembrane region" description="Helical" evidence="7">
    <location>
        <begin position="12"/>
        <end position="36"/>
    </location>
</feature>
<dbReference type="PANTHER" id="PTHR30250:SF10">
    <property type="entry name" value="LIPOPOLYSACCHARIDE BIOSYNTHESIS PROTEIN WZXC"/>
    <property type="match status" value="1"/>
</dbReference>
<gene>
    <name evidence="8" type="primary">wzx</name>
    <name evidence="8" type="ORF">SAMEA4412692_00976</name>
</gene>
<feature type="transmembrane region" description="Helical" evidence="7">
    <location>
        <begin position="110"/>
        <end position="134"/>
    </location>
</feature>
<keyword evidence="9" id="KW-1185">Reference proteome</keyword>
<evidence type="ECO:0000313" key="9">
    <source>
        <dbReference type="Proteomes" id="UP000215185"/>
    </source>
</evidence>